<dbReference type="InterPro" id="IPR047122">
    <property type="entry name" value="Trans-enoyl_RdTase-like"/>
</dbReference>
<dbReference type="AlphaFoldDB" id="A0A9W4U1C1"/>
<comment type="similarity">
    <text evidence="1">Belongs to the zinc-containing alcohol dehydrogenase family.</text>
</comment>
<dbReference type="Gene3D" id="3.40.50.720">
    <property type="entry name" value="NAD(P)-binding Rossmann-like Domain"/>
    <property type="match status" value="1"/>
</dbReference>
<accession>A0A9W4U1C1</accession>
<dbReference type="Gene3D" id="3.90.180.10">
    <property type="entry name" value="Medium-chain alcohol dehydrogenases, catalytic domain"/>
    <property type="match status" value="1"/>
</dbReference>
<name>A0A9W4U1C1_9PLEO</name>
<sequence>MTPRVWETRTRAVPSLPSLISSQFPGFPMAVKIEHQCLRQGEGGLVENAIIGKNSLMPDDIKPYEVLVRVAAVALNPTDHKSPSFCPTPGAIMGVDFAGVIVHRGSDVRRELTEGSRVCGAVHGSNPANPGKGSFAEYVAADSRLLLKPPVDWTDTQAAALGGSGWFSAGLFLYESLKLDGKPSSPTTKRADGTKTPILVYGAATATGTMICQILSLSGYAPVGVCSSSSADMVLSYGAIATIDYVAPNAAETIKSQTGGQLRHAIDCISSQESMRCCMAAMGRAGGKYVASEHTMEEWRTRRGVKVLPLQLAYETFGNGVELPGLYHREPSPAKHQLTMDMADEVQKLLDRGLIRSHPPKALPPGFQSIIGGLKMLKAGEVRGQKLVVCLDSGLTNQS</sequence>
<feature type="domain" description="Enoyl reductase (ER)" evidence="6">
    <location>
        <begin position="44"/>
        <end position="389"/>
    </location>
</feature>
<gene>
    <name evidence="7" type="ORF">PDIGIT_LOCUS424</name>
</gene>
<keyword evidence="8" id="KW-1185">Reference proteome</keyword>
<dbReference type="SMART" id="SM00829">
    <property type="entry name" value="PKS_ER"/>
    <property type="match status" value="1"/>
</dbReference>
<comment type="caution">
    <text evidence="7">The sequence shown here is derived from an EMBL/GenBank/DDBJ whole genome shotgun (WGS) entry which is preliminary data.</text>
</comment>
<reference evidence="7" key="1">
    <citation type="submission" date="2023-01" db="EMBL/GenBank/DDBJ databases">
        <authorList>
            <person name="Van Ghelder C."/>
            <person name="Rancurel C."/>
        </authorList>
    </citation>
    <scope>NUCLEOTIDE SEQUENCE</scope>
    <source>
        <strain evidence="7">CNCM I-4278</strain>
    </source>
</reference>
<dbReference type="SUPFAM" id="SSF51735">
    <property type="entry name" value="NAD(P)-binding Rossmann-fold domains"/>
    <property type="match status" value="1"/>
</dbReference>
<proteinExistence type="inferred from homology"/>
<dbReference type="CDD" id="cd08249">
    <property type="entry name" value="enoyl_reductase_like"/>
    <property type="match status" value="1"/>
</dbReference>
<dbReference type="InterPro" id="IPR036291">
    <property type="entry name" value="NAD(P)-bd_dom_sf"/>
</dbReference>
<organism evidence="7 8">
    <name type="scientific">Periconia digitata</name>
    <dbReference type="NCBI Taxonomy" id="1303443"/>
    <lineage>
        <taxon>Eukaryota</taxon>
        <taxon>Fungi</taxon>
        <taxon>Dikarya</taxon>
        <taxon>Ascomycota</taxon>
        <taxon>Pezizomycotina</taxon>
        <taxon>Dothideomycetes</taxon>
        <taxon>Pleosporomycetidae</taxon>
        <taxon>Pleosporales</taxon>
        <taxon>Massarineae</taxon>
        <taxon>Periconiaceae</taxon>
        <taxon>Periconia</taxon>
    </lineage>
</organism>
<evidence type="ECO:0000256" key="4">
    <source>
        <dbReference type="ARBA" id="ARBA00022857"/>
    </source>
</evidence>
<protein>
    <recommendedName>
        <fullName evidence="6">Enoyl reductase (ER) domain-containing protein</fullName>
    </recommendedName>
</protein>
<dbReference type="Pfam" id="PF00107">
    <property type="entry name" value="ADH_zinc_N"/>
    <property type="match status" value="1"/>
</dbReference>
<dbReference type="Proteomes" id="UP001152607">
    <property type="component" value="Unassembled WGS sequence"/>
</dbReference>
<dbReference type="EMBL" id="CAOQHR010000001">
    <property type="protein sequence ID" value="CAI6236661.1"/>
    <property type="molecule type" value="Genomic_DNA"/>
</dbReference>
<evidence type="ECO:0000256" key="1">
    <source>
        <dbReference type="ARBA" id="ARBA00008072"/>
    </source>
</evidence>
<keyword evidence="4" id="KW-0521">NADP</keyword>
<comment type="subunit">
    <text evidence="2">Monomer.</text>
</comment>
<evidence type="ECO:0000259" key="6">
    <source>
        <dbReference type="SMART" id="SM00829"/>
    </source>
</evidence>
<dbReference type="InterPro" id="IPR011032">
    <property type="entry name" value="GroES-like_sf"/>
</dbReference>
<dbReference type="PANTHER" id="PTHR45348">
    <property type="entry name" value="HYPOTHETICAL OXIDOREDUCTASE (EUROFUNG)"/>
    <property type="match status" value="1"/>
</dbReference>
<dbReference type="InterPro" id="IPR020843">
    <property type="entry name" value="ER"/>
</dbReference>
<evidence type="ECO:0000256" key="5">
    <source>
        <dbReference type="ARBA" id="ARBA00023002"/>
    </source>
</evidence>
<dbReference type="InterPro" id="IPR013149">
    <property type="entry name" value="ADH-like_C"/>
</dbReference>
<dbReference type="OrthoDB" id="48317at2759"/>
<dbReference type="GO" id="GO:0000166">
    <property type="term" value="F:nucleotide binding"/>
    <property type="evidence" value="ECO:0007669"/>
    <property type="project" value="UniProtKB-KW"/>
</dbReference>
<dbReference type="GO" id="GO:0016651">
    <property type="term" value="F:oxidoreductase activity, acting on NAD(P)H"/>
    <property type="evidence" value="ECO:0007669"/>
    <property type="project" value="InterPro"/>
</dbReference>
<evidence type="ECO:0000256" key="2">
    <source>
        <dbReference type="ARBA" id="ARBA00011245"/>
    </source>
</evidence>
<evidence type="ECO:0000313" key="7">
    <source>
        <dbReference type="EMBL" id="CAI6236661.1"/>
    </source>
</evidence>
<evidence type="ECO:0000256" key="3">
    <source>
        <dbReference type="ARBA" id="ARBA00022741"/>
    </source>
</evidence>
<evidence type="ECO:0000313" key="8">
    <source>
        <dbReference type="Proteomes" id="UP001152607"/>
    </source>
</evidence>
<keyword evidence="3" id="KW-0547">Nucleotide-binding</keyword>
<dbReference type="InterPro" id="IPR013154">
    <property type="entry name" value="ADH-like_N"/>
</dbReference>
<dbReference type="PANTHER" id="PTHR45348:SF1">
    <property type="entry name" value="TRANS-ENOYL REDUCTASE STHE"/>
    <property type="match status" value="1"/>
</dbReference>
<keyword evidence="5" id="KW-0560">Oxidoreductase</keyword>
<dbReference type="Pfam" id="PF08240">
    <property type="entry name" value="ADH_N"/>
    <property type="match status" value="1"/>
</dbReference>
<dbReference type="SUPFAM" id="SSF50129">
    <property type="entry name" value="GroES-like"/>
    <property type="match status" value="1"/>
</dbReference>